<feature type="region of interest" description="Disordered" evidence="1">
    <location>
        <begin position="321"/>
        <end position="343"/>
    </location>
</feature>
<sequence length="675" mass="76108">MDIIHESGKAYDLGDIQLTLSRMNPFFNDYGEQSLPVTLPPTDRNRELLTYPDNMAGISKASQRINAMIQHGVFSIPCRQAILSANRKTGIETSFYLNTGAFYEKIKDVPLSTVFEDKVIKFASASEAISFCRNLFITHDDRFALFPAILESGSLNATGDPGPDGYPRLYNDVERTEVVDEKTIRLAPGFYISPFIRGLHLLEEIFAYLGYTLEDSFFSRTTPFKDMVFLNNTIDTIVRGEIRYAQIVPDCMIKTILDVYRYKFCCEFIPDETRKTIRIVLFDENLNETPSCDLTDCVAGKYTVNHPSSFKQLKLTCDRLTPPEEKQESERPTPTTGRATGNENEEFSTLVDLLKKYPDVEYNQISGEFVRRGYKGITPVAQRIGLVTMDYYAGGTLETESKESPDVLPAMVYTPVFGSGGAGAIPHLGIYIGTGRSLNSSIIMDSVNDSTSEVVGEAEDNEELKPMPAFVFHAGKLDYGTILNHDADGNKLWNYTLAYHGPDGLFERFWRNYDSLLRNSLLEIKASMLLSDIQKVSLSEYRKVTIEGQELLPSAIQYSPGSREPLESTFLTTRLYEPVSTAMAETERFATHVSKYKWKVNYSRSNASDSVKRRWVFKEEPVTIYYAPPSAYQYVQGGKYHQAIYPVQFYSRGSASGPTDPEDGTLTVWLEPVTR</sequence>
<dbReference type="EMBL" id="NFJX01000014">
    <property type="protein sequence ID" value="OUP16828.1"/>
    <property type="molecule type" value="Genomic_DNA"/>
</dbReference>
<comment type="caution">
    <text evidence="2">The sequence shown here is derived from an EMBL/GenBank/DDBJ whole genome shotgun (WGS) entry which is preliminary data.</text>
</comment>
<accession>A0A1Y4I916</accession>
<gene>
    <name evidence="2" type="ORF">B5F32_14750</name>
</gene>
<name>A0A1Y4I916_PARDI</name>
<dbReference type="AlphaFoldDB" id="A0A1Y4I916"/>
<dbReference type="Proteomes" id="UP000195950">
    <property type="component" value="Unassembled WGS sequence"/>
</dbReference>
<evidence type="ECO:0000313" key="2">
    <source>
        <dbReference type="EMBL" id="OUP16828.1"/>
    </source>
</evidence>
<protein>
    <submittedName>
        <fullName evidence="2">Uncharacterized protein</fullName>
    </submittedName>
</protein>
<feature type="compositionally biased region" description="Polar residues" evidence="1">
    <location>
        <begin position="332"/>
        <end position="342"/>
    </location>
</feature>
<dbReference type="RefSeq" id="WP_087345621.1">
    <property type="nucleotide sequence ID" value="NZ_NFJX01000014.1"/>
</dbReference>
<organism evidence="2 3">
    <name type="scientific">Parabacteroides distasonis</name>
    <dbReference type="NCBI Taxonomy" id="823"/>
    <lineage>
        <taxon>Bacteria</taxon>
        <taxon>Pseudomonadati</taxon>
        <taxon>Bacteroidota</taxon>
        <taxon>Bacteroidia</taxon>
        <taxon>Bacteroidales</taxon>
        <taxon>Tannerellaceae</taxon>
        <taxon>Parabacteroides</taxon>
    </lineage>
</organism>
<evidence type="ECO:0000313" key="3">
    <source>
        <dbReference type="Proteomes" id="UP000195950"/>
    </source>
</evidence>
<feature type="compositionally biased region" description="Basic and acidic residues" evidence="1">
    <location>
        <begin position="321"/>
        <end position="331"/>
    </location>
</feature>
<reference evidence="3" key="1">
    <citation type="submission" date="2017-04" db="EMBL/GenBank/DDBJ databases">
        <title>Function of individual gut microbiota members based on whole genome sequencing of pure cultures obtained from chicken caecum.</title>
        <authorList>
            <person name="Medvecky M."/>
            <person name="Cejkova D."/>
            <person name="Polansky O."/>
            <person name="Karasova D."/>
            <person name="Kubasova T."/>
            <person name="Cizek A."/>
            <person name="Rychlik I."/>
        </authorList>
    </citation>
    <scope>NUCLEOTIDE SEQUENCE [LARGE SCALE GENOMIC DNA]</scope>
    <source>
        <strain evidence="3">An199</strain>
    </source>
</reference>
<evidence type="ECO:0000256" key="1">
    <source>
        <dbReference type="SAM" id="MobiDB-lite"/>
    </source>
</evidence>
<proteinExistence type="predicted"/>